<dbReference type="OrthoDB" id="9810873at2"/>
<proteinExistence type="predicted"/>
<dbReference type="AlphaFoldDB" id="A0A0M3UX90"/>
<dbReference type="RefSeq" id="WP_029597729.1">
    <property type="nucleotide sequence ID" value="NZ_CP022122.1"/>
</dbReference>
<feature type="domain" description="Endonuclease GajA/Old nuclease/RecF-like AAA" evidence="1">
    <location>
        <begin position="1"/>
        <end position="396"/>
    </location>
</feature>
<evidence type="ECO:0000259" key="1">
    <source>
        <dbReference type="Pfam" id="PF13175"/>
    </source>
</evidence>
<dbReference type="CDD" id="cd00267">
    <property type="entry name" value="ABC_ATPase"/>
    <property type="match status" value="1"/>
</dbReference>
<organism evidence="2 3">
    <name type="scientific">Fusobacterium nucleatum subsp. nucleatum</name>
    <dbReference type="NCBI Taxonomy" id="76856"/>
    <lineage>
        <taxon>Bacteria</taxon>
        <taxon>Fusobacteriati</taxon>
        <taxon>Fusobacteriota</taxon>
        <taxon>Fusobacteriia</taxon>
        <taxon>Fusobacteriales</taxon>
        <taxon>Fusobacteriaceae</taxon>
        <taxon>Fusobacterium</taxon>
    </lineage>
</organism>
<reference evidence="2 3" key="1">
    <citation type="submission" date="2015-10" db="EMBL/GenBank/DDBJ databases">
        <authorList>
            <person name="Gilbert D.G."/>
        </authorList>
    </citation>
    <scope>NUCLEOTIDE SEQUENCE [LARGE SCALE GENOMIC DNA]</scope>
    <source>
        <strain evidence="2 3">ChDC F311</strain>
    </source>
</reference>
<evidence type="ECO:0000313" key="3">
    <source>
        <dbReference type="Proteomes" id="UP000054800"/>
    </source>
</evidence>
<dbReference type="PANTHER" id="PTHR43581:SF3">
    <property type="entry name" value="AAA+ ATPASE DOMAIN-CONTAINING PROTEIN"/>
    <property type="match status" value="1"/>
</dbReference>
<gene>
    <name evidence="2" type="ORF">RO03_00190</name>
</gene>
<dbReference type="InterPro" id="IPR051396">
    <property type="entry name" value="Bact_Antivir_Def_Nuclease"/>
</dbReference>
<dbReference type="Proteomes" id="UP000054800">
    <property type="component" value="Unassembled WGS sequence"/>
</dbReference>
<sequence>MKYKSFRIINYKAIKDLAIEVNKPNLTPIIGLNETGKSSILQAIFAFDFINDNQYNGEFINIDYIQNKYNKENPKIEAEIENINIEDIRKNALDYIINTKKEYFLMKSEHYEKPYFDEEKYLEPIKKLLKEKINNILSKERDNIIIIREFSQEGAFYSLKNFEVNEINNDLELNGYGTEIKNIRLTVQEIEDLISKSILTRLPYIIYVDDFKDIVPNKIPIKDEDKWYPYIKEIFLKNNKDLKKFISTSNLSDRETTIEDIKEELNTSLSELWDKMHISNTIRDEFKTIEIVLRFENNEFQFLINDLREKRENGRARKVVFPVHMRSKGFQWFFNFFIKMKYNWKHIDNESYGSIILLDEPGVYLHSTFQSELVKLLKDLSENNIIFYTTHLENMVDPKVIKISQINIAKRKKEDVILEKITKIEDNKNLGEITPIINALKIDKFPLLHFNEKIIITEGITDTIFLKLLQEANLLDNSIKLIPGSGVSNLGTLISFSIGITDKYVVLFDSDGAGKEHFSSYQKEFGNHESKKWILHTLSTKQDNVVLEDYYNDGIKNILKAYTDSGDYKAALINFYYSNDEENRIKFFNELIKMSKKNENIYILLEQIKKRLN</sequence>
<protein>
    <recommendedName>
        <fullName evidence="1">Endonuclease GajA/Old nuclease/RecF-like AAA domain-containing protein</fullName>
    </recommendedName>
</protein>
<dbReference type="SUPFAM" id="SSF52540">
    <property type="entry name" value="P-loop containing nucleoside triphosphate hydrolases"/>
    <property type="match status" value="1"/>
</dbReference>
<accession>A0A0M3UX90</accession>
<dbReference type="EMBL" id="LMVH01000001">
    <property type="protein sequence ID" value="KUL97997.1"/>
    <property type="molecule type" value="Genomic_DNA"/>
</dbReference>
<name>A0A0M3UX90_FUSNC</name>
<evidence type="ECO:0000313" key="2">
    <source>
        <dbReference type="EMBL" id="KUL97997.1"/>
    </source>
</evidence>
<dbReference type="Pfam" id="PF13175">
    <property type="entry name" value="AAA_15"/>
    <property type="match status" value="1"/>
</dbReference>
<comment type="caution">
    <text evidence="2">The sequence shown here is derived from an EMBL/GenBank/DDBJ whole genome shotgun (WGS) entry which is preliminary data.</text>
</comment>
<dbReference type="InterPro" id="IPR027417">
    <property type="entry name" value="P-loop_NTPase"/>
</dbReference>
<dbReference type="InterPro" id="IPR041685">
    <property type="entry name" value="AAA_GajA/Old/RecF-like"/>
</dbReference>
<dbReference type="Gene3D" id="3.40.50.300">
    <property type="entry name" value="P-loop containing nucleotide triphosphate hydrolases"/>
    <property type="match status" value="2"/>
</dbReference>
<dbReference type="PANTHER" id="PTHR43581">
    <property type="entry name" value="ATP/GTP PHOSPHATASE"/>
    <property type="match status" value="1"/>
</dbReference>
<dbReference type="PATRIC" id="fig|76856.3.peg.1967"/>